<dbReference type="Pfam" id="PF06271">
    <property type="entry name" value="RDD"/>
    <property type="match status" value="1"/>
</dbReference>
<comment type="caution">
    <text evidence="9">The sequence shown here is derived from an EMBL/GenBank/DDBJ whole genome shotgun (WGS) entry which is preliminary data.</text>
</comment>
<dbReference type="GO" id="GO:0005886">
    <property type="term" value="C:plasma membrane"/>
    <property type="evidence" value="ECO:0007669"/>
    <property type="project" value="UniProtKB-SubCell"/>
</dbReference>
<evidence type="ECO:0000256" key="1">
    <source>
        <dbReference type="ARBA" id="ARBA00004651"/>
    </source>
</evidence>
<keyword evidence="4 7" id="KW-1133">Transmembrane helix</keyword>
<feature type="compositionally biased region" description="Polar residues" evidence="6">
    <location>
        <begin position="42"/>
        <end position="60"/>
    </location>
</feature>
<evidence type="ECO:0000256" key="3">
    <source>
        <dbReference type="ARBA" id="ARBA00022692"/>
    </source>
</evidence>
<dbReference type="InterPro" id="IPR051791">
    <property type="entry name" value="Pra-immunoreactive"/>
</dbReference>
<evidence type="ECO:0000256" key="7">
    <source>
        <dbReference type="SAM" id="Phobius"/>
    </source>
</evidence>
<evidence type="ECO:0000313" key="9">
    <source>
        <dbReference type="EMBL" id="MBB5327548.1"/>
    </source>
</evidence>
<evidence type="ECO:0000259" key="8">
    <source>
        <dbReference type="Pfam" id="PF06271"/>
    </source>
</evidence>
<name>A0A9X0U2R7_9BACT</name>
<evidence type="ECO:0000256" key="2">
    <source>
        <dbReference type="ARBA" id="ARBA00022475"/>
    </source>
</evidence>
<dbReference type="RefSeq" id="WP_183974309.1">
    <property type="nucleotide sequence ID" value="NZ_JACHEB010000002.1"/>
</dbReference>
<reference evidence="9 10" key="1">
    <citation type="submission" date="2020-08" db="EMBL/GenBank/DDBJ databases">
        <title>Genomic Encyclopedia of Type Strains, Phase IV (KMG-V): Genome sequencing to study the core and pangenomes of soil and plant-associated prokaryotes.</title>
        <authorList>
            <person name="Whitman W."/>
        </authorList>
    </citation>
    <scope>NUCLEOTIDE SEQUENCE [LARGE SCALE GENOMIC DNA]</scope>
    <source>
        <strain evidence="9 10">X5P2</strain>
    </source>
</reference>
<protein>
    <recommendedName>
        <fullName evidence="8">RDD domain-containing protein</fullName>
    </recommendedName>
</protein>
<keyword evidence="3 7" id="KW-0812">Transmembrane</keyword>
<feature type="transmembrane region" description="Helical" evidence="7">
    <location>
        <begin position="431"/>
        <end position="450"/>
    </location>
</feature>
<comment type="subcellular location">
    <subcellularLocation>
        <location evidence="1">Cell membrane</location>
        <topology evidence="1">Multi-pass membrane protein</topology>
    </subcellularLocation>
</comment>
<evidence type="ECO:0000313" key="10">
    <source>
        <dbReference type="Proteomes" id="UP000535182"/>
    </source>
</evidence>
<feature type="transmembrane region" description="Helical" evidence="7">
    <location>
        <begin position="377"/>
        <end position="398"/>
    </location>
</feature>
<feature type="region of interest" description="Disordered" evidence="6">
    <location>
        <begin position="1"/>
        <end position="64"/>
    </location>
</feature>
<dbReference type="EMBL" id="JACHEB010000002">
    <property type="protein sequence ID" value="MBB5327548.1"/>
    <property type="molecule type" value="Genomic_DNA"/>
</dbReference>
<dbReference type="PANTHER" id="PTHR36115">
    <property type="entry name" value="PROLINE-RICH ANTIGEN HOMOLOG-RELATED"/>
    <property type="match status" value="1"/>
</dbReference>
<dbReference type="PANTHER" id="PTHR36115:SF10">
    <property type="entry name" value="RDD DOMAIN-CONTAINING PROTEIN"/>
    <property type="match status" value="1"/>
</dbReference>
<proteinExistence type="predicted"/>
<keyword evidence="2" id="KW-1003">Cell membrane</keyword>
<keyword evidence="10" id="KW-1185">Reference proteome</keyword>
<sequence>MSSAQRDLLPLDEAPTETEAAAPFALREQVAERLAAHRARRTPQSNSSVTPIAQPNAGKSRSSRIAEAVAERYANSPSYRTFLAEQAEAAIREAKAAAEVAALSAQAVADAQYQLLAELDQWTLTPPTPAPVPSSPAAKLGTAENLIVADLPLSLSADAPSSSTRLTVKPYEDVNRAPFQEAVSSPSRPLIYETRETYAAANEAEALALDEEIAFRQAPVFEESGPPIEIPANLIEFPRQLVAARKARPRLAEGPLREEADQAPHNVPAAQLRIFEVEAAQISTSPVVESVTPEWSSILLAAHPVSAPVETREAPFQLEHRPEAAPLNLRLMSSVVDGCIITASFFVFVAAFALTVGKLSGNPSALAASVVPMSLQTAAIGTAGTLVVLTLLYHLLFFTFSEATPGMRYARIGLCTLSDDNPTRSAMRRRIFATVLAACPLGIGFLWAWMDEDGLGWHDRISRMYQRSY</sequence>
<keyword evidence="5 7" id="KW-0472">Membrane</keyword>
<feature type="domain" description="RDD" evidence="8">
    <location>
        <begin position="325"/>
        <end position="462"/>
    </location>
</feature>
<dbReference type="AlphaFoldDB" id="A0A9X0U2R7"/>
<dbReference type="Proteomes" id="UP000535182">
    <property type="component" value="Unassembled WGS sequence"/>
</dbReference>
<evidence type="ECO:0000256" key="4">
    <source>
        <dbReference type="ARBA" id="ARBA00022989"/>
    </source>
</evidence>
<evidence type="ECO:0000256" key="6">
    <source>
        <dbReference type="SAM" id="MobiDB-lite"/>
    </source>
</evidence>
<dbReference type="InterPro" id="IPR010432">
    <property type="entry name" value="RDD"/>
</dbReference>
<feature type="transmembrane region" description="Helical" evidence="7">
    <location>
        <begin position="335"/>
        <end position="357"/>
    </location>
</feature>
<organism evidence="9 10">
    <name type="scientific">Tunturiibacter gelidiferens</name>
    <dbReference type="NCBI Taxonomy" id="3069689"/>
    <lineage>
        <taxon>Bacteria</taxon>
        <taxon>Pseudomonadati</taxon>
        <taxon>Acidobacteriota</taxon>
        <taxon>Terriglobia</taxon>
        <taxon>Terriglobales</taxon>
        <taxon>Acidobacteriaceae</taxon>
        <taxon>Tunturiibacter</taxon>
    </lineage>
</organism>
<accession>A0A9X0U2R7</accession>
<gene>
    <name evidence="9" type="ORF">HDF14_001153</name>
</gene>
<evidence type="ECO:0000256" key="5">
    <source>
        <dbReference type="ARBA" id="ARBA00023136"/>
    </source>
</evidence>